<evidence type="ECO:0000313" key="9">
    <source>
        <dbReference type="Proteomes" id="UP001472677"/>
    </source>
</evidence>
<feature type="domain" description="EamA" evidence="7">
    <location>
        <begin position="16"/>
        <end position="153"/>
    </location>
</feature>
<keyword evidence="4 6" id="KW-1133">Transmembrane helix</keyword>
<evidence type="ECO:0000256" key="5">
    <source>
        <dbReference type="ARBA" id="ARBA00023136"/>
    </source>
</evidence>
<feature type="transmembrane region" description="Helical" evidence="6">
    <location>
        <begin position="137"/>
        <end position="155"/>
    </location>
</feature>
<evidence type="ECO:0000256" key="2">
    <source>
        <dbReference type="ARBA" id="ARBA00007635"/>
    </source>
</evidence>
<feature type="transmembrane region" description="Helical" evidence="6">
    <location>
        <begin position="101"/>
        <end position="125"/>
    </location>
</feature>
<keyword evidence="9" id="KW-1185">Reference proteome</keyword>
<gene>
    <name evidence="8" type="ORF">V6N12_056007</name>
</gene>
<evidence type="ECO:0000313" key="8">
    <source>
        <dbReference type="EMBL" id="KAK8522292.1"/>
    </source>
</evidence>
<dbReference type="InterPro" id="IPR030184">
    <property type="entry name" value="WAT1-related"/>
</dbReference>
<feature type="transmembrane region" description="Helical" evidence="6">
    <location>
        <begin position="257"/>
        <end position="275"/>
    </location>
</feature>
<reference evidence="8 9" key="1">
    <citation type="journal article" date="2024" name="G3 (Bethesda)">
        <title>Genome assembly of Hibiscus sabdariffa L. provides insights into metabolisms of medicinal natural products.</title>
        <authorList>
            <person name="Kim T."/>
        </authorList>
    </citation>
    <scope>NUCLEOTIDE SEQUENCE [LARGE SCALE GENOMIC DNA]</scope>
    <source>
        <strain evidence="8">TK-2024</strain>
        <tissue evidence="8">Old leaves</tissue>
    </source>
</reference>
<feature type="transmembrane region" description="Helical" evidence="6">
    <location>
        <begin position="307"/>
        <end position="326"/>
    </location>
</feature>
<accession>A0ABR2CR79</accession>
<comment type="caution">
    <text evidence="8">The sequence shown here is derived from an EMBL/GenBank/DDBJ whole genome shotgun (WGS) entry which is preliminary data.</text>
</comment>
<feature type="transmembrane region" description="Helical" evidence="6">
    <location>
        <begin position="282"/>
        <end position="301"/>
    </location>
</feature>
<dbReference type="SUPFAM" id="SSF103481">
    <property type="entry name" value="Multidrug resistance efflux transporter EmrE"/>
    <property type="match status" value="2"/>
</dbReference>
<feature type="transmembrane region" description="Helical" evidence="6">
    <location>
        <begin position="43"/>
        <end position="63"/>
    </location>
</feature>
<proteinExistence type="inferred from homology"/>
<evidence type="ECO:0000259" key="7">
    <source>
        <dbReference type="Pfam" id="PF00892"/>
    </source>
</evidence>
<organism evidence="8 9">
    <name type="scientific">Hibiscus sabdariffa</name>
    <name type="common">roselle</name>
    <dbReference type="NCBI Taxonomy" id="183260"/>
    <lineage>
        <taxon>Eukaryota</taxon>
        <taxon>Viridiplantae</taxon>
        <taxon>Streptophyta</taxon>
        <taxon>Embryophyta</taxon>
        <taxon>Tracheophyta</taxon>
        <taxon>Spermatophyta</taxon>
        <taxon>Magnoliopsida</taxon>
        <taxon>eudicotyledons</taxon>
        <taxon>Gunneridae</taxon>
        <taxon>Pentapetalae</taxon>
        <taxon>rosids</taxon>
        <taxon>malvids</taxon>
        <taxon>Malvales</taxon>
        <taxon>Malvaceae</taxon>
        <taxon>Malvoideae</taxon>
        <taxon>Hibiscus</taxon>
    </lineage>
</organism>
<feature type="domain" description="EamA" evidence="7">
    <location>
        <begin position="188"/>
        <end position="326"/>
    </location>
</feature>
<dbReference type="InterPro" id="IPR037185">
    <property type="entry name" value="EmrE-like"/>
</dbReference>
<dbReference type="EMBL" id="JBBPBM010000045">
    <property type="protein sequence ID" value="KAK8522292.1"/>
    <property type="molecule type" value="Genomic_DNA"/>
</dbReference>
<dbReference type="Proteomes" id="UP001472677">
    <property type="component" value="Unassembled WGS sequence"/>
</dbReference>
<comment type="similarity">
    <text evidence="2 6">Belongs to the drug/metabolite transporter (DMT) superfamily. Plant drug/metabolite exporter (P-DME) (TC 2.A.7.4) family.</text>
</comment>
<dbReference type="InterPro" id="IPR000620">
    <property type="entry name" value="EamA_dom"/>
</dbReference>
<evidence type="ECO:0000256" key="3">
    <source>
        <dbReference type="ARBA" id="ARBA00022692"/>
    </source>
</evidence>
<keyword evidence="3 6" id="KW-0812">Transmembrane</keyword>
<dbReference type="Pfam" id="PF00892">
    <property type="entry name" value="EamA"/>
    <property type="match status" value="2"/>
</dbReference>
<evidence type="ECO:0000256" key="6">
    <source>
        <dbReference type="RuleBase" id="RU363077"/>
    </source>
</evidence>
<feature type="transmembrane region" description="Helical" evidence="6">
    <location>
        <begin position="216"/>
        <end position="237"/>
    </location>
</feature>
<evidence type="ECO:0000256" key="4">
    <source>
        <dbReference type="ARBA" id="ARBA00022989"/>
    </source>
</evidence>
<feature type="transmembrane region" description="Helical" evidence="6">
    <location>
        <begin position="70"/>
        <end position="89"/>
    </location>
</feature>
<keyword evidence="5 6" id="KW-0472">Membrane</keyword>
<name>A0ABR2CR79_9ROSI</name>
<sequence>MGQIIKILHELKPATLMVLVQVVFAGLNVLYKLAASDGMSLRIIVAYRFVFASAVMVPLALIIERKRPKLTWTILVQAFLCALLGGSLAQNLYIESLALTSATFICAMTNLSPAITFIIAISIGLEKLALRTMAGKAKVLGTVIGIGGAMLLTFYKGLQFSISTHIDLLPKGHHGSNSSHAPPSHHLLGALLAFICCICYASWMNLQAKMSEKYPCYYSSTALTCLFGTVQSVVYALCVERDMSQWKLGWNIRLLTVAYSGVFGMGLTFSMMSWCLRIKGPLYTSVFNPLVLVLVAIAGSLFLEEKLYLGTITGSVLIVVGLYVVLWGKGKEMKPKASQSVPTITSPENKGVEVVVTSSLDDNTSTISNDNRVFVAKDSHMK</sequence>
<evidence type="ECO:0000256" key="1">
    <source>
        <dbReference type="ARBA" id="ARBA00004141"/>
    </source>
</evidence>
<feature type="transmembrane region" description="Helical" evidence="6">
    <location>
        <begin position="12"/>
        <end position="31"/>
    </location>
</feature>
<dbReference type="PANTHER" id="PTHR31218">
    <property type="entry name" value="WAT1-RELATED PROTEIN"/>
    <property type="match status" value="1"/>
</dbReference>
<feature type="transmembrane region" description="Helical" evidence="6">
    <location>
        <begin position="186"/>
        <end position="204"/>
    </location>
</feature>
<comment type="subcellular location">
    <subcellularLocation>
        <location evidence="1 6">Membrane</location>
        <topology evidence="1 6">Multi-pass membrane protein</topology>
    </subcellularLocation>
</comment>
<protein>
    <recommendedName>
        <fullName evidence="6">WAT1-related protein</fullName>
    </recommendedName>
</protein>